<evidence type="ECO:0000256" key="8">
    <source>
        <dbReference type="ARBA" id="ARBA00022909"/>
    </source>
</evidence>
<dbReference type="SUPFAM" id="SSF51717">
    <property type="entry name" value="Dihydropteroate synthetase-like"/>
    <property type="match status" value="1"/>
</dbReference>
<proteinExistence type="inferred from homology"/>
<evidence type="ECO:0000313" key="11">
    <source>
        <dbReference type="EMBL" id="WGW02267.1"/>
    </source>
</evidence>
<feature type="domain" description="Pterin-binding" evidence="10">
    <location>
        <begin position="73"/>
        <end position="327"/>
    </location>
</feature>
<reference evidence="11 12" key="1">
    <citation type="submission" date="2023-05" db="EMBL/GenBank/DDBJ databases">
        <title>YMD87, complete Genome.</title>
        <authorList>
            <person name="Zhang J."/>
            <person name="Xu X."/>
        </authorList>
    </citation>
    <scope>NUCLEOTIDE SEQUENCE [LARGE SCALE GENOMIC DNA]</scope>
    <source>
        <strain evidence="11 12">YMD87</strain>
    </source>
</reference>
<dbReference type="Gene3D" id="3.20.20.20">
    <property type="entry name" value="Dihydropteroate synthase-like"/>
    <property type="match status" value="1"/>
</dbReference>
<keyword evidence="12" id="KW-1185">Reference proteome</keyword>
<dbReference type="Proteomes" id="UP001241605">
    <property type="component" value="Chromosome"/>
</dbReference>
<accession>A0ABY8QDI5</accession>
<dbReference type="PROSITE" id="PS50972">
    <property type="entry name" value="PTERIN_BINDING"/>
    <property type="match status" value="1"/>
</dbReference>
<evidence type="ECO:0000256" key="6">
    <source>
        <dbReference type="ARBA" id="ARBA00022723"/>
    </source>
</evidence>
<dbReference type="EC" id="2.5.1.15" evidence="4 9"/>
<dbReference type="GO" id="GO:0004156">
    <property type="term" value="F:dihydropteroate synthase activity"/>
    <property type="evidence" value="ECO:0007669"/>
    <property type="project" value="UniProtKB-EC"/>
</dbReference>
<keyword evidence="5 9" id="KW-0808">Transferase</keyword>
<comment type="function">
    <text evidence="9">Catalyzes the condensation of para-aminobenzoate (pABA) with 6-hydroxymethyl-7,8-dihydropterin diphosphate (DHPt-PP) to form 7,8-dihydropteroate (H2Pte), the immediate precursor of folate derivatives.</text>
</comment>
<evidence type="ECO:0000256" key="1">
    <source>
        <dbReference type="ARBA" id="ARBA00000012"/>
    </source>
</evidence>
<name>A0ABY8QDI5_9RHOB</name>
<keyword evidence="6 9" id="KW-0479">Metal-binding</keyword>
<dbReference type="PANTHER" id="PTHR20941:SF1">
    <property type="entry name" value="FOLIC ACID SYNTHESIS PROTEIN FOL1"/>
    <property type="match status" value="1"/>
</dbReference>
<dbReference type="PROSITE" id="PS00793">
    <property type="entry name" value="DHPS_2"/>
    <property type="match status" value="1"/>
</dbReference>
<gene>
    <name evidence="11" type="primary">folP</name>
    <name evidence="11" type="ORF">QF118_09880</name>
</gene>
<comment type="similarity">
    <text evidence="9">Belongs to the DHPS family.</text>
</comment>
<comment type="pathway">
    <text evidence="3 9">Cofactor biosynthesis; tetrahydrofolate biosynthesis; 7,8-dihydrofolate from 2-amino-4-hydroxy-6-hydroxymethyl-7,8-dihydropteridine diphosphate and 4-aminobenzoate: step 1/2.</text>
</comment>
<evidence type="ECO:0000256" key="9">
    <source>
        <dbReference type="RuleBase" id="RU361205"/>
    </source>
</evidence>
<evidence type="ECO:0000256" key="2">
    <source>
        <dbReference type="ARBA" id="ARBA00001946"/>
    </source>
</evidence>
<dbReference type="CDD" id="cd00739">
    <property type="entry name" value="DHPS"/>
    <property type="match status" value="1"/>
</dbReference>
<dbReference type="InterPro" id="IPR011005">
    <property type="entry name" value="Dihydropteroate_synth-like_sf"/>
</dbReference>
<evidence type="ECO:0000313" key="12">
    <source>
        <dbReference type="Proteomes" id="UP001241605"/>
    </source>
</evidence>
<evidence type="ECO:0000259" key="10">
    <source>
        <dbReference type="PROSITE" id="PS50972"/>
    </source>
</evidence>
<comment type="cofactor">
    <cofactor evidence="2 9">
        <name>Mg(2+)</name>
        <dbReference type="ChEBI" id="CHEBI:18420"/>
    </cofactor>
</comment>
<evidence type="ECO:0000256" key="7">
    <source>
        <dbReference type="ARBA" id="ARBA00022842"/>
    </source>
</evidence>
<dbReference type="PROSITE" id="PS00792">
    <property type="entry name" value="DHPS_1"/>
    <property type="match status" value="1"/>
</dbReference>
<dbReference type="InterPro" id="IPR006390">
    <property type="entry name" value="DHP_synth_dom"/>
</dbReference>
<keyword evidence="7 9" id="KW-0460">Magnesium</keyword>
<dbReference type="NCBIfam" id="TIGR01496">
    <property type="entry name" value="DHPS"/>
    <property type="match status" value="1"/>
</dbReference>
<dbReference type="InterPro" id="IPR000489">
    <property type="entry name" value="Pterin-binding_dom"/>
</dbReference>
<dbReference type="PANTHER" id="PTHR20941">
    <property type="entry name" value="FOLATE SYNTHESIS PROTEINS"/>
    <property type="match status" value="1"/>
</dbReference>
<evidence type="ECO:0000256" key="4">
    <source>
        <dbReference type="ARBA" id="ARBA00012458"/>
    </source>
</evidence>
<keyword evidence="8 9" id="KW-0289">Folate biosynthesis</keyword>
<dbReference type="InterPro" id="IPR045031">
    <property type="entry name" value="DHP_synth-like"/>
</dbReference>
<dbReference type="Pfam" id="PF00809">
    <property type="entry name" value="Pterin_bind"/>
    <property type="match status" value="1"/>
</dbReference>
<protein>
    <recommendedName>
        <fullName evidence="4 9">Dihydropteroate synthase</fullName>
        <shortName evidence="9">DHPS</shortName>
        <ecNumber evidence="4 9">2.5.1.15</ecNumber>
    </recommendedName>
    <alternativeName>
        <fullName evidence="9">Dihydropteroate pyrophosphorylase</fullName>
    </alternativeName>
</protein>
<evidence type="ECO:0000256" key="3">
    <source>
        <dbReference type="ARBA" id="ARBA00004763"/>
    </source>
</evidence>
<sequence>MTMEYYRPLVCFDPLRPDHALPVAGGPGWFTHAALHVRGAAPRMVDLDAIPANWLNRITAARAPIAGVAFDRPRLMGILNVTPDSFSDGGKHHVASKALNHALEMARSGADVIDIGGESTRPGSVTVPVEAEIARIEPVIHALRSEIGIPMSIDTRKSEVAKVAVQGGAALVNDVSGFTYDPALALYCARNAVPVCVMHAQGAPETMHENPQYDDVLLDVYDFLFTQVTMLEALGIPRAQIIVDPGIGFGKKIPHNLAILNGLSLFHGLGCPVLLGASRKGFIGRISGAHPASERMPGSIAVALGAAAQGVQIIRVHDVAETAQALALWRAVTFGDFDDS</sequence>
<organism evidence="11 12">
    <name type="scientific">Tropicibacter oceani</name>
    <dbReference type="NCBI Taxonomy" id="3058420"/>
    <lineage>
        <taxon>Bacteria</taxon>
        <taxon>Pseudomonadati</taxon>
        <taxon>Pseudomonadota</taxon>
        <taxon>Alphaproteobacteria</taxon>
        <taxon>Rhodobacterales</taxon>
        <taxon>Roseobacteraceae</taxon>
        <taxon>Tropicibacter</taxon>
    </lineage>
</organism>
<evidence type="ECO:0000256" key="5">
    <source>
        <dbReference type="ARBA" id="ARBA00022679"/>
    </source>
</evidence>
<comment type="catalytic activity">
    <reaction evidence="1">
        <text>(7,8-dihydropterin-6-yl)methyl diphosphate + 4-aminobenzoate = 7,8-dihydropteroate + diphosphate</text>
        <dbReference type="Rhea" id="RHEA:19949"/>
        <dbReference type="ChEBI" id="CHEBI:17836"/>
        <dbReference type="ChEBI" id="CHEBI:17839"/>
        <dbReference type="ChEBI" id="CHEBI:33019"/>
        <dbReference type="ChEBI" id="CHEBI:72950"/>
        <dbReference type="EC" id="2.5.1.15"/>
    </reaction>
</comment>
<dbReference type="EMBL" id="CP124616">
    <property type="protein sequence ID" value="WGW02267.1"/>
    <property type="molecule type" value="Genomic_DNA"/>
</dbReference>